<dbReference type="InterPro" id="IPR005534">
    <property type="entry name" value="Curli_assmbl/transp-comp_CsgG"/>
</dbReference>
<evidence type="ECO:0000313" key="2">
    <source>
        <dbReference type="Proteomes" id="UP000000463"/>
    </source>
</evidence>
<dbReference type="EMBL" id="JX100810">
    <property type="protein sequence ID" value="AFU88112.1"/>
    <property type="molecule type" value="Genomic_DNA"/>
</dbReference>
<sequence length="281" mass="29788">MNRKVYIRAALAVALLASAAAMPAQAASKKKPIATNLGSTPTVNADPLAAGFACTSQLTAQAAHPLRIAVGKVGDFTGKFSNEASEGGFRVTQGGALMISSALGKLANVDQVERLDTQVADIDTLLAKSQLLRDGDALRGLTAGQYDGSDYYIIGGITEVNYNIRSGGGKVGVSNIYGGKRTYTMNVAADLKIVETKSLKVVKTISVQKQITGYENTFGLFTFKGDYLFDLDFGSKGQEPLQLGVRSVLEYGTLELVSAVAPNRDYYVATCRPYAEAMFGK</sequence>
<evidence type="ECO:0000313" key="1">
    <source>
        <dbReference type="EMBL" id="AFU88112.1"/>
    </source>
</evidence>
<protein>
    <submittedName>
        <fullName evidence="1">Putative CsgG-like curli assembly protein</fullName>
    </submittedName>
</protein>
<proteinExistence type="predicted"/>
<dbReference type="RefSeq" id="YP_006988476.1">
    <property type="nucleotide sequence ID" value="NC_019406.1"/>
</dbReference>
<accession>K4K6E1</accession>
<organism evidence="1 2">
    <name type="scientific">Caulobacter phage CcrColossus</name>
    <dbReference type="NCBI Taxonomy" id="1211640"/>
    <lineage>
        <taxon>Viruses</taxon>
        <taxon>Duplodnaviria</taxon>
        <taxon>Heunggongvirae</taxon>
        <taxon>Uroviricota</taxon>
        <taxon>Caudoviricetes</taxon>
        <taxon>Jeanschmidtviridae</taxon>
        <taxon>Colossusvirus</taxon>
        <taxon>Colossusvirus colossus</taxon>
    </lineage>
</organism>
<dbReference type="KEGG" id="vg:13995170"/>
<reference evidence="1 2" key="1">
    <citation type="journal article" date="2012" name="BMC Genomics">
        <title>The Caulobacter crescentus phage phiCbK: genomics of a canonical phage.</title>
        <authorList>
            <person name="Gill J.J."/>
            <person name="Berry J.D."/>
            <person name="Russell W.K."/>
            <person name="Lessor L."/>
            <person name="Escobar Garcia D.A."/>
            <person name="Hernandez D."/>
            <person name="Kane A."/>
            <person name="Keene J."/>
            <person name="Maddox M."/>
            <person name="Martin R."/>
            <person name="Mohan S."/>
            <person name="Thorn A.M."/>
            <person name="Russell D.H."/>
            <person name="Young R."/>
        </authorList>
    </citation>
    <scope>NUCLEOTIDE SEQUENCE [LARGE SCALE GENOMIC DNA]</scope>
</reference>
<dbReference type="Gene3D" id="3.40.50.10610">
    <property type="entry name" value="ABC-type transport auxiliary lipoprotein component"/>
    <property type="match status" value="1"/>
</dbReference>
<gene>
    <name evidence="1" type="ORF">CcrColossus_gp242</name>
</gene>
<keyword evidence="2" id="KW-1185">Reference proteome</keyword>
<dbReference type="Pfam" id="PF03783">
    <property type="entry name" value="CsgG"/>
    <property type="match status" value="1"/>
</dbReference>
<name>K4K6E1_9CAUD</name>
<dbReference type="GeneID" id="13995170"/>
<dbReference type="Proteomes" id="UP000000463">
    <property type="component" value="Segment"/>
</dbReference>